<reference evidence="2 3" key="1">
    <citation type="submission" date="2012-10" db="EMBL/GenBank/DDBJ databases">
        <title>Genome sequencing and analysis of entomopathogenic fungi Beauveria bassiana D1-5.</title>
        <authorList>
            <person name="Li Q."/>
            <person name="Wang L."/>
            <person name="Zhang Z."/>
            <person name="Wang Q."/>
            <person name="Ren J."/>
            <person name="Wang M."/>
            <person name="Xu W."/>
            <person name="Wang J."/>
            <person name="Lu Y."/>
            <person name="Du Q."/>
            <person name="Sun Z."/>
        </authorList>
    </citation>
    <scope>NUCLEOTIDE SEQUENCE [LARGE SCALE GENOMIC DNA]</scope>
    <source>
        <strain evidence="2 3">D1-5</strain>
    </source>
</reference>
<dbReference type="GO" id="GO:0004713">
    <property type="term" value="F:protein tyrosine kinase activity"/>
    <property type="evidence" value="ECO:0007669"/>
    <property type="project" value="TreeGrafter"/>
</dbReference>
<accession>A0A0A2V8H7</accession>
<sequence>MRAQQGALYPAPLATNPTKLQQDTTDFDHPVYNIYFRCQTQFMTTSHSAPTPMGSNFDLGDVIVFLRSNVITIFICGTIGLLAGAAHIWLTPKQYESVGLIQSALTTSSTNLRRGSSAPQIPVEDSALTIARLQIPSSYTDAVVKLCEPSSSGPLNREAMLSIVKPTINRMSPGAIELRVRREDPAVAQACAQAVFEMIRQQQIAMTEPMIKSLEKQRTTAQAQIASGQDMIRKMESAQEKSVAYLITRDETLVQQDRLHSIDNDIGFITRNPTSLLAPWYTPETPVLPKVRITLLAGLLAGLLIGVLYALGRQVLRTSDRGEPPGGERSSDCGGPAQLVNDALDTLAIHQFGCAFAQAAQHRRLVQGIFDKVHTVADLIRRFSRHA</sequence>
<name>A0A0A2V8H7_BEABA</name>
<feature type="transmembrane region" description="Helical" evidence="1">
    <location>
        <begin position="293"/>
        <end position="311"/>
    </location>
</feature>
<keyword evidence="1" id="KW-1133">Transmembrane helix</keyword>
<dbReference type="GO" id="GO:0005886">
    <property type="term" value="C:plasma membrane"/>
    <property type="evidence" value="ECO:0007669"/>
    <property type="project" value="TreeGrafter"/>
</dbReference>
<organism evidence="2 3">
    <name type="scientific">Beauveria bassiana D1-5</name>
    <dbReference type="NCBI Taxonomy" id="1245745"/>
    <lineage>
        <taxon>Eukaryota</taxon>
        <taxon>Fungi</taxon>
        <taxon>Dikarya</taxon>
        <taxon>Ascomycota</taxon>
        <taxon>Pezizomycotina</taxon>
        <taxon>Sordariomycetes</taxon>
        <taxon>Hypocreomycetidae</taxon>
        <taxon>Hypocreales</taxon>
        <taxon>Cordycipitaceae</taxon>
        <taxon>Beauveria</taxon>
    </lineage>
</organism>
<proteinExistence type="predicted"/>
<dbReference type="HOGENOM" id="CLU_713679_0_0_1"/>
<comment type="caution">
    <text evidence="2">The sequence shown here is derived from an EMBL/GenBank/DDBJ whole genome shotgun (WGS) entry which is preliminary data.</text>
</comment>
<evidence type="ECO:0000313" key="3">
    <source>
        <dbReference type="Proteomes" id="UP000030106"/>
    </source>
</evidence>
<evidence type="ECO:0000256" key="1">
    <source>
        <dbReference type="SAM" id="Phobius"/>
    </source>
</evidence>
<feature type="transmembrane region" description="Helical" evidence="1">
    <location>
        <begin position="70"/>
        <end position="90"/>
    </location>
</feature>
<evidence type="ECO:0000313" key="2">
    <source>
        <dbReference type="EMBL" id="KGQ02410.1"/>
    </source>
</evidence>
<dbReference type="InterPro" id="IPR050445">
    <property type="entry name" value="Bact_polysacc_biosynth/exp"/>
</dbReference>
<evidence type="ECO:0008006" key="4">
    <source>
        <dbReference type="Google" id="ProtNLM"/>
    </source>
</evidence>
<keyword evidence="1" id="KW-0812">Transmembrane</keyword>
<keyword evidence="1" id="KW-0472">Membrane</keyword>
<protein>
    <recommendedName>
        <fullName evidence="4">Polysaccharide chain length determinant N-terminal domain-containing protein</fullName>
    </recommendedName>
</protein>
<dbReference type="PANTHER" id="PTHR32309">
    <property type="entry name" value="TYROSINE-PROTEIN KINASE"/>
    <property type="match status" value="1"/>
</dbReference>
<gene>
    <name evidence="2" type="ORF">BBAD15_g12381</name>
</gene>
<dbReference type="EMBL" id="ANFO01001576">
    <property type="protein sequence ID" value="KGQ02410.1"/>
    <property type="molecule type" value="Genomic_DNA"/>
</dbReference>
<dbReference type="AlphaFoldDB" id="A0A0A2V8H7"/>
<dbReference type="Proteomes" id="UP000030106">
    <property type="component" value="Unassembled WGS sequence"/>
</dbReference>
<dbReference type="PANTHER" id="PTHR32309:SF13">
    <property type="entry name" value="FERRIC ENTEROBACTIN TRANSPORT PROTEIN FEPE"/>
    <property type="match status" value="1"/>
</dbReference>